<dbReference type="EMBL" id="DF237524">
    <property type="protein sequence ID" value="GAQ89900.1"/>
    <property type="molecule type" value="Genomic_DNA"/>
</dbReference>
<evidence type="ECO:0000313" key="3">
    <source>
        <dbReference type="EMBL" id="GAQ89900.1"/>
    </source>
</evidence>
<organism evidence="3 4">
    <name type="scientific">Klebsormidium nitens</name>
    <name type="common">Green alga</name>
    <name type="synonym">Ulothrix nitens</name>
    <dbReference type="NCBI Taxonomy" id="105231"/>
    <lineage>
        <taxon>Eukaryota</taxon>
        <taxon>Viridiplantae</taxon>
        <taxon>Streptophyta</taxon>
        <taxon>Klebsormidiophyceae</taxon>
        <taxon>Klebsormidiales</taxon>
        <taxon>Klebsormidiaceae</taxon>
        <taxon>Klebsormidium</taxon>
    </lineage>
</organism>
<evidence type="ECO:0000313" key="4">
    <source>
        <dbReference type="Proteomes" id="UP000054558"/>
    </source>
</evidence>
<accession>A0A1Y1IGD1</accession>
<sequence>MGAEWLSGVIVACTLLYITQWRGVPFEVRGWVGGREDEGTTKNKLRLERKQRQEAEKKEKELKKRLAAIATQAGAGTPKGLGIGPLRLAVHLDPDFRLPFKFGHLSGLHLSNEVVTPPVTPTTMPLAKSPKVLKWKERKSGKKFVRTYFIAVVERYPSWILDTQATKNEVHKSQGWGLFIDSNKAPVAGYCLFFV</sequence>
<feature type="signal peptide" evidence="2">
    <location>
        <begin position="1"/>
        <end position="23"/>
    </location>
</feature>
<reference evidence="3 4" key="1">
    <citation type="journal article" date="2014" name="Nat. Commun.">
        <title>Klebsormidium flaccidum genome reveals primary factors for plant terrestrial adaptation.</title>
        <authorList>
            <person name="Hori K."/>
            <person name="Maruyama F."/>
            <person name="Fujisawa T."/>
            <person name="Togashi T."/>
            <person name="Yamamoto N."/>
            <person name="Seo M."/>
            <person name="Sato S."/>
            <person name="Yamada T."/>
            <person name="Mori H."/>
            <person name="Tajima N."/>
            <person name="Moriyama T."/>
            <person name="Ikeuchi M."/>
            <person name="Watanabe M."/>
            <person name="Wada H."/>
            <person name="Kobayashi K."/>
            <person name="Saito M."/>
            <person name="Masuda T."/>
            <person name="Sasaki-Sekimoto Y."/>
            <person name="Mashiguchi K."/>
            <person name="Awai K."/>
            <person name="Shimojima M."/>
            <person name="Masuda S."/>
            <person name="Iwai M."/>
            <person name="Nobusawa T."/>
            <person name="Narise T."/>
            <person name="Kondo S."/>
            <person name="Saito H."/>
            <person name="Sato R."/>
            <person name="Murakawa M."/>
            <person name="Ihara Y."/>
            <person name="Oshima-Yamada Y."/>
            <person name="Ohtaka K."/>
            <person name="Satoh M."/>
            <person name="Sonobe K."/>
            <person name="Ishii M."/>
            <person name="Ohtani R."/>
            <person name="Kanamori-Sato M."/>
            <person name="Honoki R."/>
            <person name="Miyazaki D."/>
            <person name="Mochizuki H."/>
            <person name="Umetsu J."/>
            <person name="Higashi K."/>
            <person name="Shibata D."/>
            <person name="Kamiya Y."/>
            <person name="Sato N."/>
            <person name="Nakamura Y."/>
            <person name="Tabata S."/>
            <person name="Ida S."/>
            <person name="Kurokawa K."/>
            <person name="Ohta H."/>
        </authorList>
    </citation>
    <scope>NUCLEOTIDE SEQUENCE [LARGE SCALE GENOMIC DNA]</scope>
    <source>
        <strain evidence="3 4">NIES-2285</strain>
    </source>
</reference>
<feature type="coiled-coil region" evidence="1">
    <location>
        <begin position="45"/>
        <end position="72"/>
    </location>
</feature>
<dbReference type="Proteomes" id="UP000054558">
    <property type="component" value="Unassembled WGS sequence"/>
</dbReference>
<feature type="chain" id="PRO_5012237247" evidence="2">
    <location>
        <begin position="24"/>
        <end position="195"/>
    </location>
</feature>
<dbReference type="AlphaFoldDB" id="A0A1Y1IGD1"/>
<gene>
    <name evidence="3" type="ORF">KFL_005750010</name>
</gene>
<evidence type="ECO:0000256" key="2">
    <source>
        <dbReference type="SAM" id="SignalP"/>
    </source>
</evidence>
<proteinExistence type="predicted"/>
<protein>
    <submittedName>
        <fullName evidence="3">Uncharacterized protein</fullName>
    </submittedName>
</protein>
<keyword evidence="1" id="KW-0175">Coiled coil</keyword>
<evidence type="ECO:0000256" key="1">
    <source>
        <dbReference type="SAM" id="Coils"/>
    </source>
</evidence>
<keyword evidence="2" id="KW-0732">Signal</keyword>
<name>A0A1Y1IGD1_KLENI</name>
<keyword evidence="4" id="KW-1185">Reference proteome</keyword>